<dbReference type="AlphaFoldDB" id="A0A7W4TMM4"/>
<reference evidence="5 6" key="2">
    <citation type="submission" date="2020-08" db="EMBL/GenBank/DDBJ databases">
        <authorList>
            <person name="Partida-Martinez L."/>
            <person name="Huntemann M."/>
            <person name="Clum A."/>
            <person name="Wang J."/>
            <person name="Palaniappan K."/>
            <person name="Ritter S."/>
            <person name="Chen I.-M."/>
            <person name="Stamatis D."/>
            <person name="Reddy T."/>
            <person name="O'Malley R."/>
            <person name="Daum C."/>
            <person name="Shapiro N."/>
            <person name="Ivanova N."/>
            <person name="Kyrpides N."/>
            <person name="Woyke T."/>
        </authorList>
    </citation>
    <scope>NUCLEOTIDE SEQUENCE [LARGE SCALE GENOMIC DNA]</scope>
    <source>
        <strain evidence="5 6">AS2.23</strain>
    </source>
</reference>
<reference evidence="5 6" key="1">
    <citation type="submission" date="2020-08" db="EMBL/GenBank/DDBJ databases">
        <title>The Agave Microbiome: Exploring the role of microbial communities in plant adaptations to desert environments.</title>
        <authorList>
            <person name="Partida-Martinez L.P."/>
        </authorList>
    </citation>
    <scope>NUCLEOTIDE SEQUENCE [LARGE SCALE GENOMIC DNA]</scope>
    <source>
        <strain evidence="5 6">AS2.23</strain>
    </source>
</reference>
<organism evidence="5 6">
    <name type="scientific">Kineococcus radiotolerans</name>
    <dbReference type="NCBI Taxonomy" id="131568"/>
    <lineage>
        <taxon>Bacteria</taxon>
        <taxon>Bacillati</taxon>
        <taxon>Actinomycetota</taxon>
        <taxon>Actinomycetes</taxon>
        <taxon>Kineosporiales</taxon>
        <taxon>Kineosporiaceae</taxon>
        <taxon>Kineococcus</taxon>
    </lineage>
</organism>
<keyword evidence="2" id="KW-1133">Transmembrane helix</keyword>
<evidence type="ECO:0000256" key="3">
    <source>
        <dbReference type="SAM" id="SignalP"/>
    </source>
</evidence>
<sequence length="257" mass="25595">MNRSTLRSTLPARASTTRARTTRALAVAATAGGALLLAAVPAAAHVHATPDTTAADGYSVVTFRVPNESDTAATTSVRVSLPTEHPFSYVAVRPVAGWSAVVTEGALPAPVEVGGTTLTKAPLSVTWTADPGSAGIAVGQFEEFEANVGPLPGAGTRVVLPTVQTYADGEVADWSEVAAEGAAEPEKPAPEFTTTAAGEDHHGGGSHAEAAATPATTPAASTTAAPGADPVARGLAGAGLALGLAALVVVLLRRRRA</sequence>
<feature type="region of interest" description="Disordered" evidence="1">
    <location>
        <begin position="180"/>
        <end position="227"/>
    </location>
</feature>
<dbReference type="InterPro" id="IPR038507">
    <property type="entry name" value="YcnI-like_sf"/>
</dbReference>
<feature type="signal peptide" evidence="3">
    <location>
        <begin position="1"/>
        <end position="44"/>
    </location>
</feature>
<accession>A0A7W4TMM4</accession>
<feature type="chain" id="PRO_5031405950" evidence="3">
    <location>
        <begin position="45"/>
        <end position="257"/>
    </location>
</feature>
<feature type="compositionally biased region" description="Low complexity" evidence="1">
    <location>
        <begin position="207"/>
        <end position="227"/>
    </location>
</feature>
<evidence type="ECO:0000313" key="5">
    <source>
        <dbReference type="EMBL" id="MBB2901046.1"/>
    </source>
</evidence>
<evidence type="ECO:0000259" key="4">
    <source>
        <dbReference type="Pfam" id="PF07987"/>
    </source>
</evidence>
<feature type="domain" description="YncI copper-binding" evidence="4">
    <location>
        <begin position="45"/>
        <end position="192"/>
    </location>
</feature>
<keyword evidence="2" id="KW-0812">Transmembrane</keyword>
<keyword evidence="2" id="KW-0472">Membrane</keyword>
<dbReference type="Gene3D" id="2.60.40.2230">
    <property type="entry name" value="Uncharacterised protein YcnI-like PF07987, DUF1775"/>
    <property type="match status" value="1"/>
</dbReference>
<proteinExistence type="predicted"/>
<comment type="caution">
    <text evidence="5">The sequence shown here is derived from an EMBL/GenBank/DDBJ whole genome shotgun (WGS) entry which is preliminary data.</text>
</comment>
<evidence type="ECO:0000256" key="1">
    <source>
        <dbReference type="SAM" id="MobiDB-lite"/>
    </source>
</evidence>
<keyword evidence="3" id="KW-0732">Signal</keyword>
<dbReference type="Proteomes" id="UP000533269">
    <property type="component" value="Unassembled WGS sequence"/>
</dbReference>
<dbReference type="RefSeq" id="WP_221183109.1">
    <property type="nucleotide sequence ID" value="NZ_JACHVY010000001.1"/>
</dbReference>
<dbReference type="InterPro" id="IPR012533">
    <property type="entry name" value="YcnI-copper_dom"/>
</dbReference>
<name>A0A7W4TMM4_KINRA</name>
<dbReference type="EMBL" id="JACHVY010000001">
    <property type="protein sequence ID" value="MBB2901046.1"/>
    <property type="molecule type" value="Genomic_DNA"/>
</dbReference>
<gene>
    <name evidence="5" type="ORF">FHR75_001834</name>
</gene>
<evidence type="ECO:0000313" key="6">
    <source>
        <dbReference type="Proteomes" id="UP000533269"/>
    </source>
</evidence>
<dbReference type="Pfam" id="PF07987">
    <property type="entry name" value="DUF1775"/>
    <property type="match status" value="1"/>
</dbReference>
<protein>
    <submittedName>
        <fullName evidence="5">Uncharacterized protein YcnI</fullName>
    </submittedName>
</protein>
<evidence type="ECO:0000256" key="2">
    <source>
        <dbReference type="SAM" id="Phobius"/>
    </source>
</evidence>
<feature type="transmembrane region" description="Helical" evidence="2">
    <location>
        <begin position="231"/>
        <end position="252"/>
    </location>
</feature>
<dbReference type="CDD" id="cd08545">
    <property type="entry name" value="YcnI_like"/>
    <property type="match status" value="1"/>
</dbReference>